<feature type="region of interest" description="Disordered" evidence="3">
    <location>
        <begin position="311"/>
        <end position="359"/>
    </location>
</feature>
<comment type="caution">
    <text evidence="5">The sequence shown here is derived from an EMBL/GenBank/DDBJ whole genome shotgun (WGS) entry which is preliminary data.</text>
</comment>
<dbReference type="Proteomes" id="UP000283509">
    <property type="component" value="Unassembled WGS sequence"/>
</dbReference>
<feature type="region of interest" description="Disordered" evidence="3">
    <location>
        <begin position="104"/>
        <end position="134"/>
    </location>
</feature>
<organism evidence="5 6">
    <name type="scientific">Penaeus vannamei</name>
    <name type="common">Whiteleg shrimp</name>
    <name type="synonym">Litopenaeus vannamei</name>
    <dbReference type="NCBI Taxonomy" id="6689"/>
    <lineage>
        <taxon>Eukaryota</taxon>
        <taxon>Metazoa</taxon>
        <taxon>Ecdysozoa</taxon>
        <taxon>Arthropoda</taxon>
        <taxon>Crustacea</taxon>
        <taxon>Multicrustacea</taxon>
        <taxon>Malacostraca</taxon>
        <taxon>Eumalacostraca</taxon>
        <taxon>Eucarida</taxon>
        <taxon>Decapoda</taxon>
        <taxon>Dendrobranchiata</taxon>
        <taxon>Penaeoidea</taxon>
        <taxon>Penaeidae</taxon>
        <taxon>Penaeus</taxon>
    </lineage>
</organism>
<feature type="compositionally biased region" description="Basic and acidic residues" evidence="3">
    <location>
        <begin position="104"/>
        <end position="116"/>
    </location>
</feature>
<feature type="compositionally biased region" description="Basic and acidic residues" evidence="3">
    <location>
        <begin position="194"/>
        <end position="207"/>
    </location>
</feature>
<evidence type="ECO:0000313" key="6">
    <source>
        <dbReference type="Proteomes" id="UP000283509"/>
    </source>
</evidence>
<dbReference type="InterPro" id="IPR039896">
    <property type="entry name" value="Red-like"/>
</dbReference>
<dbReference type="InterPro" id="IPR012916">
    <property type="entry name" value="RED_N"/>
</dbReference>
<accession>A0A3R7QTF6</accession>
<dbReference type="AlphaFoldDB" id="A0A3R7QTF6"/>
<name>A0A3R7QTF6_PENVA</name>
<dbReference type="Pfam" id="PF07808">
    <property type="entry name" value="RED_N"/>
    <property type="match status" value="1"/>
</dbReference>
<feature type="compositionally biased region" description="Pro residues" evidence="3">
    <location>
        <begin position="208"/>
        <end position="217"/>
    </location>
</feature>
<keyword evidence="6" id="KW-1185">Reference proteome</keyword>
<evidence type="ECO:0000259" key="4">
    <source>
        <dbReference type="Pfam" id="PF07808"/>
    </source>
</evidence>
<comment type="subcellular location">
    <subcellularLocation>
        <location evidence="1">Nucleus</location>
    </subcellularLocation>
</comment>
<feature type="compositionally biased region" description="Low complexity" evidence="3">
    <location>
        <begin position="644"/>
        <end position="657"/>
    </location>
</feature>
<evidence type="ECO:0000313" key="5">
    <source>
        <dbReference type="EMBL" id="ROT77549.1"/>
    </source>
</evidence>
<feature type="region of interest" description="Disordered" evidence="3">
    <location>
        <begin position="477"/>
        <end position="504"/>
    </location>
</feature>
<dbReference type="OrthoDB" id="3366823at2759"/>
<reference evidence="5 6" key="1">
    <citation type="submission" date="2018-04" db="EMBL/GenBank/DDBJ databases">
        <authorList>
            <person name="Zhang X."/>
            <person name="Yuan J."/>
            <person name="Li F."/>
            <person name="Xiang J."/>
        </authorList>
    </citation>
    <scope>NUCLEOTIDE SEQUENCE [LARGE SCALE GENOMIC DNA]</scope>
    <source>
        <tissue evidence="5">Muscle</tissue>
    </source>
</reference>
<sequence length="663" mass="73821">MPQGGEEVFSNPLAPPGETLVEERPQRLTNADFRKLLMTPRAPAGSQKEPVSSVGAKTSSAEPPTQRRENKDDVRAAERKKKKSYYAKIKKEEEEKMAELAEKYRDRAKERRDGKNPDYQAEDPSQAGMGGYRAVAPDLKSGLDAAERRKQMIQESKFLGGDMEHTHLVKGLDYALLQKVRSEIQLKESEVMVEVEKPAEGTKEKKPPPVQPPMPPPQEEDELTFKTNVGRRIFNAVFNSKQSDFVDLFLPGRMAYAIDLDDEVAESDIPTTIIRSKADLQGIENMQATFTTNDIVIQKLTQILSYLRTGRANKKQKKKDKGKNEAAPRVGALPHKPKLPNHKYSSHPMPLHSHSQHNSLHIDKLSLNRKSPTCRQSSTCSTTLAHTDDSTGTWLIRGHLTYTYRLSSDCEHDMECISKTSRPRWRVGISIINNEAMQGQTRRLPQCDPYVLSFTHHSDLKAHVTSTRLRLSSYSSHASSQDADYPKPSGSSPRTNLQSDSHRQTVPTYRIPNVARASGPSLCPVILGPSLLITMRELTHSRATCESFFSSSFIFASFPPLPSPPPSTLYDLLLPAFLHLFIFSFSSLSSFPRLSPNLTFHASSFAHWLFSAASLPCAIYPLTPLLADSDPSLTSSSLLLPSSPHTSHSALPHLLPSRSTSLP</sequence>
<evidence type="ECO:0000256" key="1">
    <source>
        <dbReference type="ARBA" id="ARBA00004123"/>
    </source>
</evidence>
<dbReference type="PANTHER" id="PTHR12765">
    <property type="entry name" value="RED PROTEIN IK FACTOR CYTOKINE IK"/>
    <property type="match status" value="1"/>
</dbReference>
<gene>
    <name evidence="5" type="ORF">C7M84_003789</name>
</gene>
<feature type="region of interest" description="Disordered" evidence="3">
    <location>
        <begin position="644"/>
        <end position="663"/>
    </location>
</feature>
<proteinExistence type="predicted"/>
<feature type="domain" description="RED-like N-terminal" evidence="4">
    <location>
        <begin position="81"/>
        <end position="320"/>
    </location>
</feature>
<feature type="compositionally biased region" description="Basic residues" evidence="3">
    <location>
        <begin position="311"/>
        <end position="321"/>
    </location>
</feature>
<feature type="compositionally biased region" description="Basic residues" evidence="3">
    <location>
        <begin position="335"/>
        <end position="345"/>
    </location>
</feature>
<feature type="compositionally biased region" description="Polar residues" evidence="3">
    <location>
        <begin position="489"/>
        <end position="504"/>
    </location>
</feature>
<dbReference type="STRING" id="6689.A0A3R7QTF6"/>
<feature type="compositionally biased region" description="Basic and acidic residues" evidence="3">
    <location>
        <begin position="65"/>
        <end position="77"/>
    </location>
</feature>
<keyword evidence="2" id="KW-0539">Nucleus</keyword>
<protein>
    <recommendedName>
        <fullName evidence="4">RED-like N-terminal domain-containing protein</fullName>
    </recommendedName>
</protein>
<feature type="region of interest" description="Disordered" evidence="3">
    <location>
        <begin position="194"/>
        <end position="221"/>
    </location>
</feature>
<dbReference type="EMBL" id="QCYY01001511">
    <property type="protein sequence ID" value="ROT77549.1"/>
    <property type="molecule type" value="Genomic_DNA"/>
</dbReference>
<feature type="region of interest" description="Disordered" evidence="3">
    <location>
        <begin position="1"/>
        <end position="92"/>
    </location>
</feature>
<dbReference type="GO" id="GO:0005634">
    <property type="term" value="C:nucleus"/>
    <property type="evidence" value="ECO:0007669"/>
    <property type="project" value="UniProtKB-SubCell"/>
</dbReference>
<reference evidence="5 6" key="2">
    <citation type="submission" date="2019-01" db="EMBL/GenBank/DDBJ databases">
        <title>The decoding of complex shrimp genome reveals the adaptation for benthos swimmer, frequently molting mechanism and breeding impact on genome.</title>
        <authorList>
            <person name="Sun Y."/>
            <person name="Gao Y."/>
            <person name="Yu Y."/>
        </authorList>
    </citation>
    <scope>NUCLEOTIDE SEQUENCE [LARGE SCALE GENOMIC DNA]</scope>
    <source>
        <tissue evidence="5">Muscle</tissue>
    </source>
</reference>
<evidence type="ECO:0000256" key="3">
    <source>
        <dbReference type="SAM" id="MobiDB-lite"/>
    </source>
</evidence>
<evidence type="ECO:0000256" key="2">
    <source>
        <dbReference type="ARBA" id="ARBA00023242"/>
    </source>
</evidence>